<gene>
    <name evidence="5" type="ORF">CE91St55_34250</name>
</gene>
<dbReference type="Gene3D" id="1.10.10.10">
    <property type="entry name" value="Winged helix-like DNA-binding domain superfamily/Winged helix DNA-binding domain"/>
    <property type="match status" value="1"/>
</dbReference>
<evidence type="ECO:0000256" key="1">
    <source>
        <dbReference type="ARBA" id="ARBA00009437"/>
    </source>
</evidence>
<dbReference type="PANTHER" id="PTHR30126:SF40">
    <property type="entry name" value="HTH-TYPE TRANSCRIPTIONAL REGULATOR GLTR"/>
    <property type="match status" value="1"/>
</dbReference>
<evidence type="ECO:0000256" key="3">
    <source>
        <dbReference type="ARBA" id="ARBA00023125"/>
    </source>
</evidence>
<dbReference type="SUPFAM" id="SSF46785">
    <property type="entry name" value="Winged helix' DNA-binding domain"/>
    <property type="match status" value="1"/>
</dbReference>
<keyword evidence="4" id="KW-0804">Transcription</keyword>
<dbReference type="Pfam" id="PF00126">
    <property type="entry name" value="HTH_1"/>
    <property type="match status" value="1"/>
</dbReference>
<dbReference type="PROSITE" id="PS50931">
    <property type="entry name" value="HTH_LYSR"/>
    <property type="match status" value="1"/>
</dbReference>
<keyword evidence="2" id="KW-0805">Transcription regulation</keyword>
<organism evidence="5 6">
    <name type="scientific">Hungatella hathewayi</name>
    <dbReference type="NCBI Taxonomy" id="154046"/>
    <lineage>
        <taxon>Bacteria</taxon>
        <taxon>Bacillati</taxon>
        <taxon>Bacillota</taxon>
        <taxon>Clostridia</taxon>
        <taxon>Lachnospirales</taxon>
        <taxon>Lachnospiraceae</taxon>
        <taxon>Hungatella</taxon>
    </lineage>
</organism>
<dbReference type="InterPro" id="IPR000847">
    <property type="entry name" value="LysR_HTH_N"/>
</dbReference>
<evidence type="ECO:0000313" key="6">
    <source>
        <dbReference type="Proteomes" id="UP001055091"/>
    </source>
</evidence>
<dbReference type="SUPFAM" id="SSF53850">
    <property type="entry name" value="Periplasmic binding protein-like II"/>
    <property type="match status" value="1"/>
</dbReference>
<dbReference type="InterPro" id="IPR005119">
    <property type="entry name" value="LysR_subst-bd"/>
</dbReference>
<protein>
    <submittedName>
        <fullName evidence="5">LysR family transcriptional regulator</fullName>
    </submittedName>
</protein>
<evidence type="ECO:0000256" key="4">
    <source>
        <dbReference type="ARBA" id="ARBA00023163"/>
    </source>
</evidence>
<dbReference type="FunFam" id="1.10.10.10:FF:000001">
    <property type="entry name" value="LysR family transcriptional regulator"/>
    <property type="match status" value="1"/>
</dbReference>
<dbReference type="RefSeq" id="WP_006773842.1">
    <property type="nucleotide sequence ID" value="NZ_BQNJ01000001.1"/>
</dbReference>
<dbReference type="GeneID" id="93152215"/>
<dbReference type="InterPro" id="IPR036390">
    <property type="entry name" value="WH_DNA-bd_sf"/>
</dbReference>
<dbReference type="Pfam" id="PF03466">
    <property type="entry name" value="LysR_substrate"/>
    <property type="match status" value="1"/>
</dbReference>
<reference evidence="5" key="1">
    <citation type="submission" date="2022-01" db="EMBL/GenBank/DDBJ databases">
        <title>Novel bile acid biosynthetic pathways are enriched in the microbiome of centenarians.</title>
        <authorList>
            <person name="Sato Y."/>
            <person name="Atarashi K."/>
            <person name="Plichta R.D."/>
            <person name="Arai Y."/>
            <person name="Sasajima S."/>
            <person name="Kearney M.S."/>
            <person name="Suda W."/>
            <person name="Takeshita K."/>
            <person name="Sasaki T."/>
            <person name="Okamoto S."/>
            <person name="Skelly N.A."/>
            <person name="Okamura Y."/>
            <person name="Vlamakis H."/>
            <person name="Li Y."/>
            <person name="Tanoue T."/>
            <person name="Takei H."/>
            <person name="Nittono H."/>
            <person name="Narushima S."/>
            <person name="Irie J."/>
            <person name="Itoh H."/>
            <person name="Moriya K."/>
            <person name="Sugiura Y."/>
            <person name="Suematsu M."/>
            <person name="Moritoki N."/>
            <person name="Shibata S."/>
            <person name="Littman R.D."/>
            <person name="Fischbach A.M."/>
            <person name="Uwamino Y."/>
            <person name="Inoue T."/>
            <person name="Honda A."/>
            <person name="Hattori M."/>
            <person name="Murai T."/>
            <person name="Xavier J.R."/>
            <person name="Hirose N."/>
            <person name="Honda K."/>
        </authorList>
    </citation>
    <scope>NUCLEOTIDE SEQUENCE</scope>
    <source>
        <strain evidence="5">CE91-St55</strain>
    </source>
</reference>
<keyword evidence="3" id="KW-0238">DNA-binding</keyword>
<dbReference type="CDD" id="cd05466">
    <property type="entry name" value="PBP2_LTTR_substrate"/>
    <property type="match status" value="1"/>
</dbReference>
<accession>A0A413X963</accession>
<dbReference type="PANTHER" id="PTHR30126">
    <property type="entry name" value="HTH-TYPE TRANSCRIPTIONAL REGULATOR"/>
    <property type="match status" value="1"/>
</dbReference>
<proteinExistence type="inferred from homology"/>
<evidence type="ECO:0000256" key="2">
    <source>
        <dbReference type="ARBA" id="ARBA00023015"/>
    </source>
</evidence>
<dbReference type="EMBL" id="BQNJ01000001">
    <property type="protein sequence ID" value="GKH01444.1"/>
    <property type="molecule type" value="Genomic_DNA"/>
</dbReference>
<name>A0A413X963_9FIRM</name>
<comment type="caution">
    <text evidence="5">The sequence shown here is derived from an EMBL/GenBank/DDBJ whole genome shotgun (WGS) entry which is preliminary data.</text>
</comment>
<dbReference type="GO" id="GO:0000976">
    <property type="term" value="F:transcription cis-regulatory region binding"/>
    <property type="evidence" value="ECO:0007669"/>
    <property type="project" value="TreeGrafter"/>
</dbReference>
<dbReference type="Gene3D" id="3.40.190.290">
    <property type="match status" value="1"/>
</dbReference>
<evidence type="ECO:0000313" key="5">
    <source>
        <dbReference type="EMBL" id="GKH01444.1"/>
    </source>
</evidence>
<dbReference type="InterPro" id="IPR036388">
    <property type="entry name" value="WH-like_DNA-bd_sf"/>
</dbReference>
<dbReference type="AlphaFoldDB" id="A0A413X963"/>
<sequence>MELRQLSTLIRAAQLQSFSKAAESLGYSQSAVTVQIRLLEEELGTRLFDRIGRKVTLTPQGSRFLTSAYDILYEVNRAKLSVSGGAELENPLHVGTIESLCFSKFPSILRYFRENHPKVAVQITTAPPEELIEMMERNQLDLIYILDEPRFNSNWYKVMEQKEEIVFLSSPSFPLADKKEIRLEELLGEPFFLTEKNANYRKAFDRYLASKNILLTPFLEISNTEFILKMIEENKGLSFLPRFAVEESAESGHIRVLDVIDFHASMYRQIFYHKDKWKTREMDEFIRLASLE</sequence>
<comment type="similarity">
    <text evidence="1">Belongs to the LysR transcriptional regulatory family.</text>
</comment>
<dbReference type="Proteomes" id="UP001055091">
    <property type="component" value="Unassembled WGS sequence"/>
</dbReference>
<dbReference type="GO" id="GO:0003700">
    <property type="term" value="F:DNA-binding transcription factor activity"/>
    <property type="evidence" value="ECO:0007669"/>
    <property type="project" value="InterPro"/>
</dbReference>
<dbReference type="PRINTS" id="PR00039">
    <property type="entry name" value="HTHLYSR"/>
</dbReference>